<dbReference type="Gene3D" id="2.160.20.20">
    <property type="match status" value="1"/>
</dbReference>
<dbReference type="InterPro" id="IPR012332">
    <property type="entry name" value="Autotransporter_pectin_lyase_C"/>
</dbReference>
<dbReference type="InterPro" id="IPR011050">
    <property type="entry name" value="Pectin_lyase_fold/virulence"/>
</dbReference>
<protein>
    <submittedName>
        <fullName evidence="1">Polymorphic outer membrane protein</fullName>
    </submittedName>
</protein>
<dbReference type="AlphaFoldDB" id="A0A806KFL6"/>
<evidence type="ECO:0000313" key="1">
    <source>
        <dbReference type="EMBL" id="AGS51579.1"/>
    </source>
</evidence>
<name>A0A806KFL6_9BACT</name>
<organism evidence="1">
    <name type="scientific">uncultured bacterium contig00010</name>
    <dbReference type="NCBI Taxonomy" id="1181502"/>
    <lineage>
        <taxon>Bacteria</taxon>
        <taxon>environmental samples</taxon>
    </lineage>
</organism>
<dbReference type="SUPFAM" id="SSF51126">
    <property type="entry name" value="Pectin lyase-like"/>
    <property type="match status" value="1"/>
</dbReference>
<dbReference type="EMBL" id="JQ844165">
    <property type="protein sequence ID" value="AGS51579.1"/>
    <property type="molecule type" value="Genomic_DNA"/>
</dbReference>
<proteinExistence type="predicted"/>
<accession>A0A806KFL6</accession>
<sequence>MKRIFLIILTVFILSGSVFASDSGIIYVRATGDDNNSGLSETEPKKTLRSALLLSVRARINRIMVLGTLDYNSEGMGRDSIFRAGDIPGLNRDTEILITGKPGASNNERAVLSAKGSGRAVMTVINASVRLENIEISGGETSSRSTSGIGIYVLEGASITLGAGAVVCDNAYWGMLVTENIKCVIDGGEVRNNQASGITISYDGVVLLRNGVITENSASSTGGGVWVLDGGSLTMTGGTITANNAVLGGGGVSVSRRGTFNQTGGTISRNNAPRFPDIWRQ</sequence>
<reference evidence="1" key="1">
    <citation type="submission" date="2012-03" db="EMBL/GenBank/DDBJ databases">
        <title>Functional metagenomics reveals considerable lignocellulase gene clusters in the gut microbiome of a wood-feeding higher termite.</title>
        <authorList>
            <person name="Liu N."/>
        </authorList>
    </citation>
    <scope>NUCLEOTIDE SEQUENCE</scope>
</reference>